<evidence type="ECO:0000256" key="1">
    <source>
        <dbReference type="SAM" id="MobiDB-lite"/>
    </source>
</evidence>
<evidence type="ECO:0000313" key="3">
    <source>
        <dbReference type="Proteomes" id="UP000677054"/>
    </source>
</evidence>
<reference evidence="2" key="1">
    <citation type="submission" date="2020-11" db="EMBL/GenBank/DDBJ databases">
        <authorList>
            <person name="Tran Van P."/>
        </authorList>
    </citation>
    <scope>NUCLEOTIDE SEQUENCE</scope>
</reference>
<organism evidence="2">
    <name type="scientific">Darwinula stevensoni</name>
    <dbReference type="NCBI Taxonomy" id="69355"/>
    <lineage>
        <taxon>Eukaryota</taxon>
        <taxon>Metazoa</taxon>
        <taxon>Ecdysozoa</taxon>
        <taxon>Arthropoda</taxon>
        <taxon>Crustacea</taxon>
        <taxon>Oligostraca</taxon>
        <taxon>Ostracoda</taxon>
        <taxon>Podocopa</taxon>
        <taxon>Podocopida</taxon>
        <taxon>Darwinulocopina</taxon>
        <taxon>Darwinuloidea</taxon>
        <taxon>Darwinulidae</taxon>
        <taxon>Darwinula</taxon>
    </lineage>
</organism>
<feature type="compositionally biased region" description="Polar residues" evidence="1">
    <location>
        <begin position="41"/>
        <end position="54"/>
    </location>
</feature>
<gene>
    <name evidence="2" type="ORF">DSTB1V02_LOCUS1359</name>
</gene>
<keyword evidence="3" id="KW-1185">Reference proteome</keyword>
<proteinExistence type="predicted"/>
<evidence type="ECO:0000313" key="2">
    <source>
        <dbReference type="EMBL" id="CAD7241366.1"/>
    </source>
</evidence>
<feature type="region of interest" description="Disordered" evidence="1">
    <location>
        <begin position="1"/>
        <end position="68"/>
    </location>
</feature>
<accession>A0A7R8X0D5</accession>
<protein>
    <submittedName>
        <fullName evidence="2">Uncharacterized protein</fullName>
    </submittedName>
</protein>
<sequence length="151" mass="16684">MTKEEKEPVESTGRPGKSHDLRPSGGHLAAAGINLGRRRSSNSTHYRLENNQGIKRNRSLGTGDETMDDRSVIDANQMIYEEFLEFVITHRQVVYTSPDGQVSRLEILSVEEKPGKFRRALPSLPLPLAVFLAALNTLLPGFGEGVSAARR</sequence>
<name>A0A7R8X0D5_9CRUS</name>
<dbReference type="Proteomes" id="UP000677054">
    <property type="component" value="Unassembled WGS sequence"/>
</dbReference>
<dbReference type="EMBL" id="LR899644">
    <property type="protein sequence ID" value="CAD7241366.1"/>
    <property type="molecule type" value="Genomic_DNA"/>
</dbReference>
<dbReference type="EMBL" id="CAJPEV010000127">
    <property type="protein sequence ID" value="CAG0881027.1"/>
    <property type="molecule type" value="Genomic_DNA"/>
</dbReference>
<dbReference type="AlphaFoldDB" id="A0A7R8X0D5"/>